<dbReference type="Pfam" id="PF00990">
    <property type="entry name" value="GGDEF"/>
    <property type="match status" value="1"/>
</dbReference>
<dbReference type="InterPro" id="IPR001633">
    <property type="entry name" value="EAL_dom"/>
</dbReference>
<dbReference type="EMBL" id="LR215729">
    <property type="protein sequence ID" value="VEV98419.1"/>
    <property type="molecule type" value="Genomic_DNA"/>
</dbReference>
<dbReference type="InterPro" id="IPR035919">
    <property type="entry name" value="EAL_sf"/>
</dbReference>
<dbReference type="Pfam" id="PF00563">
    <property type="entry name" value="EAL"/>
    <property type="match status" value="1"/>
</dbReference>
<keyword evidence="6" id="KW-0812">Transmembrane</keyword>
<feature type="transmembrane region" description="Helical" evidence="6">
    <location>
        <begin position="177"/>
        <end position="200"/>
    </location>
</feature>
<comment type="cofactor">
    <cofactor evidence="1">
        <name>Mg(2+)</name>
        <dbReference type="ChEBI" id="CHEBI:18420"/>
    </cofactor>
</comment>
<evidence type="ECO:0000256" key="6">
    <source>
        <dbReference type="PROSITE-ProRule" id="PRU00244"/>
    </source>
</evidence>
<feature type="domain" description="EAL" evidence="8">
    <location>
        <begin position="470"/>
        <end position="724"/>
    </location>
</feature>
<evidence type="ECO:0000256" key="3">
    <source>
        <dbReference type="ARBA" id="ARBA00012282"/>
    </source>
</evidence>
<gene>
    <name evidence="11" type="ORF">PMYSY11_3375</name>
</gene>
<feature type="domain" description="GGDEF" evidence="9">
    <location>
        <begin position="329"/>
        <end position="461"/>
    </location>
</feature>
<evidence type="ECO:0000256" key="4">
    <source>
        <dbReference type="ARBA" id="ARBA00022636"/>
    </source>
</evidence>
<name>A0A653E6Q1_9PSED</name>
<organism evidence="11">
    <name type="scientific">Pseudomonas marincola</name>
    <dbReference type="NCBI Taxonomy" id="437900"/>
    <lineage>
        <taxon>Bacteria</taxon>
        <taxon>Pseudomonadati</taxon>
        <taxon>Pseudomonadota</taxon>
        <taxon>Gammaproteobacteria</taxon>
        <taxon>Pseudomonadales</taxon>
        <taxon>Pseudomonadaceae</taxon>
        <taxon>Pseudomonas</taxon>
    </lineage>
</organism>
<dbReference type="Pfam" id="PF03707">
    <property type="entry name" value="MHYT"/>
    <property type="match status" value="3"/>
</dbReference>
<keyword evidence="6" id="KW-1133">Transmembrane helix</keyword>
<dbReference type="EC" id="3.1.4.52" evidence="3"/>
<comment type="subcellular location">
    <subcellularLocation>
        <location evidence="2">Cell inner membrane</location>
    </subcellularLocation>
</comment>
<dbReference type="NCBIfam" id="TIGR00254">
    <property type="entry name" value="GGDEF"/>
    <property type="match status" value="1"/>
</dbReference>
<dbReference type="GO" id="GO:0071111">
    <property type="term" value="F:cyclic-guanylate-specific phosphodiesterase activity"/>
    <property type="evidence" value="ECO:0007669"/>
    <property type="project" value="UniProtKB-EC"/>
</dbReference>
<dbReference type="PROSITE" id="PS50887">
    <property type="entry name" value="GGDEF"/>
    <property type="match status" value="1"/>
</dbReference>
<sequence>MLASSYNSVFVIFSLIVAILASYTALNMAGRVSSSRGASHRAITHTSMSSTGTSSTGMSRTGTSHTGMSYTGMSSHSKSSALWLAGGSFAMGFGIWSMHFIGMLAFSLPIPLGYDVTLTMLSLLIAIVSSAFALWLVCQHNLPGVRLGFGGLLMGSGIAAMHYTGMAAMMMTPGVVYIPWLFVLSIVIAILASWASLWIAFRLRSDSKRNTYARIGASLVMGCAIVGMHYTGMAAAQFPVGSFCGAANSGIDTKWLAVLVIVVSLAVFAIALIISMLDVRTNILATSLDRANSELLQLALHDTLTKLPNRLLLNDRLEQAINKSARERYPFAVLFMDLDGFKAVNDVYGHHTGDRLLMEVSQRILNTKRIEDTVARLGGDEFVLLIDPSAPEDAATLAQRLIDTINKPYSIAGNALNVSASIGIALFPHDGKTAHDLMINADAAMYHAKETGRNGYCFFESKMNANAHEQMQLQQELRNAVERNEFLLHYQPKMLAPKGPMIGVEALLRWQSPEHGLIQPDIFLPLAERSGLIIPIGNWVIDEACRQIRQWHDEGHTSWSVAVNLSTVQLAHASLIDVVRDALARHSLDARHLVLEVTESTAMRDAEASLEVLNRLSALGVSISIDDFGTGYSSLLYLKRLPANELKIDRGFVTELAQGNDDAAIVSAIIALGQTLDMRIVAEGVETTGQQELLTRLGCDTLQGYFLGRPMPANKLINSLAANTAMANDAVAAG</sequence>
<dbReference type="PROSITE" id="PS50924">
    <property type="entry name" value="MHYT"/>
    <property type="match status" value="1"/>
</dbReference>
<dbReference type="AlphaFoldDB" id="A0A653E6Q1"/>
<feature type="transmembrane region" description="Helical" evidence="6">
    <location>
        <begin position="81"/>
        <end position="106"/>
    </location>
</feature>
<evidence type="ECO:0000259" key="8">
    <source>
        <dbReference type="PROSITE" id="PS50883"/>
    </source>
</evidence>
<evidence type="ECO:0000313" key="11">
    <source>
        <dbReference type="EMBL" id="VEV98419.1"/>
    </source>
</evidence>
<dbReference type="InterPro" id="IPR000160">
    <property type="entry name" value="GGDEF_dom"/>
</dbReference>
<dbReference type="FunFam" id="3.30.70.270:FF:000001">
    <property type="entry name" value="Diguanylate cyclase domain protein"/>
    <property type="match status" value="1"/>
</dbReference>
<dbReference type="SUPFAM" id="SSF55073">
    <property type="entry name" value="Nucleotide cyclase"/>
    <property type="match status" value="1"/>
</dbReference>
<accession>A0A653E6Q1</accession>
<dbReference type="GO" id="GO:0071732">
    <property type="term" value="P:cellular response to nitric oxide"/>
    <property type="evidence" value="ECO:0007669"/>
    <property type="project" value="UniProtKB-ARBA"/>
</dbReference>
<dbReference type="InterPro" id="IPR052155">
    <property type="entry name" value="Biofilm_reg_signaling"/>
</dbReference>
<dbReference type="PANTHER" id="PTHR44757:SF2">
    <property type="entry name" value="BIOFILM ARCHITECTURE MAINTENANCE PROTEIN MBAA"/>
    <property type="match status" value="1"/>
</dbReference>
<comment type="catalytic activity">
    <reaction evidence="5">
        <text>3',3'-c-di-GMP + H2O = 5'-phosphoguanylyl(3'-&gt;5')guanosine + H(+)</text>
        <dbReference type="Rhea" id="RHEA:24902"/>
        <dbReference type="ChEBI" id="CHEBI:15377"/>
        <dbReference type="ChEBI" id="CHEBI:15378"/>
        <dbReference type="ChEBI" id="CHEBI:58754"/>
        <dbReference type="ChEBI" id="CHEBI:58805"/>
        <dbReference type="EC" id="3.1.4.52"/>
    </reaction>
    <physiologicalReaction direction="left-to-right" evidence="5">
        <dbReference type="Rhea" id="RHEA:24903"/>
    </physiologicalReaction>
</comment>
<dbReference type="InterPro" id="IPR043128">
    <property type="entry name" value="Rev_trsase/Diguanyl_cyclase"/>
</dbReference>
<feature type="transmembrane region" description="Helical" evidence="6">
    <location>
        <begin position="212"/>
        <end position="235"/>
    </location>
</feature>
<protein>
    <recommendedName>
        <fullName evidence="3">cyclic-guanylate-specific phosphodiesterase</fullName>
        <ecNumber evidence="3">3.1.4.52</ecNumber>
    </recommendedName>
</protein>
<keyword evidence="6" id="KW-0472">Membrane</keyword>
<proteinExistence type="predicted"/>
<dbReference type="InterPro" id="IPR029787">
    <property type="entry name" value="Nucleotide_cyclase"/>
</dbReference>
<dbReference type="CDD" id="cd01948">
    <property type="entry name" value="EAL"/>
    <property type="match status" value="1"/>
</dbReference>
<feature type="transmembrane region" description="Helical" evidence="6">
    <location>
        <begin position="255"/>
        <end position="277"/>
    </location>
</feature>
<dbReference type="SMART" id="SM00267">
    <property type="entry name" value="GGDEF"/>
    <property type="match status" value="1"/>
</dbReference>
<dbReference type="SMART" id="SM00052">
    <property type="entry name" value="EAL"/>
    <property type="match status" value="1"/>
</dbReference>
<feature type="transmembrane region" description="Helical" evidence="6">
    <location>
        <begin position="149"/>
        <end position="171"/>
    </location>
</feature>
<reference evidence="11" key="1">
    <citation type="submission" date="2019-02" db="EMBL/GenBank/DDBJ databases">
        <authorList>
            <consortium name="Genoscope - CEA"/>
            <person name="William W."/>
        </authorList>
    </citation>
    <scope>NUCLEOTIDE SEQUENCE [LARGE SCALE GENOMIC DNA]</scope>
    <source>
        <strain evidence="11">YSy11</strain>
    </source>
</reference>
<dbReference type="Gene3D" id="3.20.20.450">
    <property type="entry name" value="EAL domain"/>
    <property type="match status" value="1"/>
</dbReference>
<feature type="compositionally biased region" description="Low complexity" evidence="7">
    <location>
        <begin position="44"/>
        <end position="62"/>
    </location>
</feature>
<dbReference type="CDD" id="cd01949">
    <property type="entry name" value="GGDEF"/>
    <property type="match status" value="1"/>
</dbReference>
<dbReference type="Gene3D" id="3.30.70.270">
    <property type="match status" value="1"/>
</dbReference>
<feature type="domain" description="MHYT" evidence="10">
    <location>
        <begin position="6"/>
        <end position="239"/>
    </location>
</feature>
<feature type="transmembrane region" description="Helical" evidence="6">
    <location>
        <begin position="118"/>
        <end position="137"/>
    </location>
</feature>
<keyword evidence="4" id="KW-0973">c-di-GMP</keyword>
<evidence type="ECO:0000256" key="2">
    <source>
        <dbReference type="ARBA" id="ARBA00004533"/>
    </source>
</evidence>
<evidence type="ECO:0000259" key="9">
    <source>
        <dbReference type="PROSITE" id="PS50887"/>
    </source>
</evidence>
<dbReference type="FunFam" id="3.20.20.450:FF:000001">
    <property type="entry name" value="Cyclic di-GMP phosphodiesterase yahA"/>
    <property type="match status" value="1"/>
</dbReference>
<evidence type="ECO:0000256" key="5">
    <source>
        <dbReference type="ARBA" id="ARBA00051114"/>
    </source>
</evidence>
<evidence type="ECO:0000259" key="10">
    <source>
        <dbReference type="PROSITE" id="PS50924"/>
    </source>
</evidence>
<dbReference type="SUPFAM" id="SSF141868">
    <property type="entry name" value="EAL domain-like"/>
    <property type="match status" value="1"/>
</dbReference>
<feature type="transmembrane region" description="Helical" evidence="6">
    <location>
        <begin position="6"/>
        <end position="26"/>
    </location>
</feature>
<evidence type="ECO:0000256" key="1">
    <source>
        <dbReference type="ARBA" id="ARBA00001946"/>
    </source>
</evidence>
<dbReference type="InterPro" id="IPR005330">
    <property type="entry name" value="MHYT_dom"/>
</dbReference>
<feature type="region of interest" description="Disordered" evidence="7">
    <location>
        <begin position="39"/>
        <end position="62"/>
    </location>
</feature>
<dbReference type="PANTHER" id="PTHR44757">
    <property type="entry name" value="DIGUANYLATE CYCLASE DGCP"/>
    <property type="match status" value="1"/>
</dbReference>
<dbReference type="GO" id="GO:0005886">
    <property type="term" value="C:plasma membrane"/>
    <property type="evidence" value="ECO:0007669"/>
    <property type="project" value="UniProtKB-SubCell"/>
</dbReference>
<dbReference type="PROSITE" id="PS50883">
    <property type="entry name" value="EAL"/>
    <property type="match status" value="1"/>
</dbReference>
<evidence type="ECO:0000256" key="7">
    <source>
        <dbReference type="SAM" id="MobiDB-lite"/>
    </source>
</evidence>